<sequence>MRKILGIIALCLLFAACKDDDERTLINFTDSSAELADSGIDLGCDATTEVLKFTCPPNLTPVATVESVVGEPDWLKAELQLTKPGVGEVTITAEGNTGNERSATVVVSAGKESVGIEVRQAAYDGITVDRTVFNIGRDGGKITVRCRSNEELKKPNIYFYDHENHYYQWAVRTDFRSLGDGDYEIEIAVEKNDGFGRLASMLLENGSKSARVTLIQSPKLFGDTETVKMPDEGVSSTSSWAIRQSRWRGYAQYPPDKASCY</sequence>
<dbReference type="InterPro" id="IPR013783">
    <property type="entry name" value="Ig-like_fold"/>
</dbReference>
<gene>
    <name evidence="2" type="ORF">E7747_05575</name>
</gene>
<name>A0A4P7W1V4_9BACT</name>
<dbReference type="Pfam" id="PF13004">
    <property type="entry name" value="BACON"/>
    <property type="match status" value="1"/>
</dbReference>
<dbReference type="InterPro" id="IPR024361">
    <property type="entry name" value="BACON"/>
</dbReference>
<organism evidence="2 3">
    <name type="scientific">Duncaniella dubosii</name>
    <dbReference type="NCBI Taxonomy" id="2518971"/>
    <lineage>
        <taxon>Bacteria</taxon>
        <taxon>Pseudomonadati</taxon>
        <taxon>Bacteroidota</taxon>
        <taxon>Bacteroidia</taxon>
        <taxon>Bacteroidales</taxon>
        <taxon>Muribaculaceae</taxon>
        <taxon>Duncaniella</taxon>
    </lineage>
</organism>
<dbReference type="RefSeq" id="WP_136414632.1">
    <property type="nucleotide sequence ID" value="NZ_CP039396.1"/>
</dbReference>
<dbReference type="EMBL" id="CP039396">
    <property type="protein sequence ID" value="QCD41797.1"/>
    <property type="molecule type" value="Genomic_DNA"/>
</dbReference>
<dbReference type="PROSITE" id="PS51257">
    <property type="entry name" value="PROKAR_LIPOPROTEIN"/>
    <property type="match status" value="1"/>
</dbReference>
<dbReference type="KEGG" id="ddb:E7747_05575"/>
<reference evidence="3" key="1">
    <citation type="submission" date="2019-02" db="EMBL/GenBank/DDBJ databases">
        <title>Isolation and identification of novel species under the genus Muribaculum.</title>
        <authorList>
            <person name="Miyake S."/>
            <person name="Ding Y."/>
            <person name="Low A."/>
            <person name="Soh M."/>
            <person name="Seedorf H."/>
        </authorList>
    </citation>
    <scope>NUCLEOTIDE SEQUENCE [LARGE SCALE GENOMIC DNA]</scope>
    <source>
        <strain evidence="3">H5</strain>
    </source>
</reference>
<dbReference type="AlphaFoldDB" id="A0A4P7W1V4"/>
<accession>A0A4P7W1V4</accession>
<proteinExistence type="predicted"/>
<evidence type="ECO:0000259" key="1">
    <source>
        <dbReference type="Pfam" id="PF13004"/>
    </source>
</evidence>
<protein>
    <recommendedName>
        <fullName evidence="1">BACON domain-containing protein</fullName>
    </recommendedName>
</protein>
<evidence type="ECO:0000313" key="2">
    <source>
        <dbReference type="EMBL" id="QCD41797.1"/>
    </source>
</evidence>
<keyword evidence="3" id="KW-1185">Reference proteome</keyword>
<dbReference type="CDD" id="cd14948">
    <property type="entry name" value="BACON"/>
    <property type="match status" value="1"/>
</dbReference>
<feature type="domain" description="BACON" evidence="1">
    <location>
        <begin position="71"/>
        <end position="121"/>
    </location>
</feature>
<evidence type="ECO:0000313" key="3">
    <source>
        <dbReference type="Proteomes" id="UP000297149"/>
    </source>
</evidence>
<dbReference type="Proteomes" id="UP000297149">
    <property type="component" value="Chromosome"/>
</dbReference>
<dbReference type="Gene3D" id="2.60.40.10">
    <property type="entry name" value="Immunoglobulins"/>
    <property type="match status" value="1"/>
</dbReference>